<protein>
    <recommendedName>
        <fullName evidence="2">DUF6594 domain-containing protein</fullName>
    </recommendedName>
</protein>
<evidence type="ECO:0000256" key="1">
    <source>
        <dbReference type="SAM" id="Phobius"/>
    </source>
</evidence>
<dbReference type="AlphaFoldDB" id="A0A9P7YMI0"/>
<evidence type="ECO:0000259" key="2">
    <source>
        <dbReference type="Pfam" id="PF20237"/>
    </source>
</evidence>
<reference evidence="3" key="1">
    <citation type="journal article" date="2021" name="IMA Fungus">
        <title>Genomic characterization of three marine fungi, including Emericellopsis atlantica sp. nov. with signatures of a generalist lifestyle and marine biomass degradation.</title>
        <authorList>
            <person name="Hagestad O.C."/>
            <person name="Hou L."/>
            <person name="Andersen J.H."/>
            <person name="Hansen E.H."/>
            <person name="Altermark B."/>
            <person name="Li C."/>
            <person name="Kuhnert E."/>
            <person name="Cox R.J."/>
            <person name="Crous P.W."/>
            <person name="Spatafora J.W."/>
            <person name="Lail K."/>
            <person name="Amirebrahimi M."/>
            <person name="Lipzen A."/>
            <person name="Pangilinan J."/>
            <person name="Andreopoulos W."/>
            <person name="Hayes R.D."/>
            <person name="Ng V."/>
            <person name="Grigoriev I.V."/>
            <person name="Jackson S.A."/>
            <person name="Sutton T.D.S."/>
            <person name="Dobson A.D.W."/>
            <person name="Rama T."/>
        </authorList>
    </citation>
    <scope>NUCLEOTIDE SEQUENCE</scope>
    <source>
        <strain evidence="3">TRa018bII</strain>
    </source>
</reference>
<comment type="caution">
    <text evidence="3">The sequence shown here is derived from an EMBL/GenBank/DDBJ whole genome shotgun (WGS) entry which is preliminary data.</text>
</comment>
<dbReference type="EMBL" id="MU251411">
    <property type="protein sequence ID" value="KAG9236257.1"/>
    <property type="molecule type" value="Genomic_DNA"/>
</dbReference>
<keyword evidence="1" id="KW-0812">Transmembrane</keyword>
<dbReference type="PANTHER" id="PTHR34502">
    <property type="entry name" value="DUF6594 DOMAIN-CONTAINING PROTEIN-RELATED"/>
    <property type="match status" value="1"/>
</dbReference>
<feature type="transmembrane region" description="Helical" evidence="1">
    <location>
        <begin position="226"/>
        <end position="249"/>
    </location>
</feature>
<dbReference type="Proteomes" id="UP000824998">
    <property type="component" value="Unassembled WGS sequence"/>
</dbReference>
<name>A0A9P7YMI0_9HELO</name>
<keyword evidence="1" id="KW-1133">Transmembrane helix</keyword>
<keyword evidence="4" id="KW-1185">Reference proteome</keyword>
<feature type="domain" description="DUF6594" evidence="2">
    <location>
        <begin position="21"/>
        <end position="286"/>
    </location>
</feature>
<gene>
    <name evidence="3" type="ORF">BJ875DRAFT_503479</name>
</gene>
<feature type="transmembrane region" description="Helical" evidence="1">
    <location>
        <begin position="256"/>
        <end position="276"/>
    </location>
</feature>
<sequence>MPADDSEIALEPWKPNPVEGYPKLACHMGQYSENAIFRRFGSLNSQNLLYLQAEITHLERDLRDLESIDNQTQQGSDRVFASNWYWLDDSRHDESHPQLQLVLAIRAKLKEYNGFIIQQATIQQLSRPDEYDIRALQDWLDRPAMGNLAFEGADRHTWGDLKTPINPDSDLLALSSRGEVSSDPFSCWFSEKFVPWFHHIFWHRVKKPQDLETGIARYRDDAIHRFTLSITTVVASLLPVLAIIILYCVKSMSTRLGLVGLFTTIFSFSLMVFTNAKRGEIFAATST</sequence>
<dbReference type="OrthoDB" id="5342093at2759"/>
<organism evidence="3 4">
    <name type="scientific">Amylocarpus encephaloides</name>
    <dbReference type="NCBI Taxonomy" id="45428"/>
    <lineage>
        <taxon>Eukaryota</taxon>
        <taxon>Fungi</taxon>
        <taxon>Dikarya</taxon>
        <taxon>Ascomycota</taxon>
        <taxon>Pezizomycotina</taxon>
        <taxon>Leotiomycetes</taxon>
        <taxon>Helotiales</taxon>
        <taxon>Helotiales incertae sedis</taxon>
        <taxon>Amylocarpus</taxon>
    </lineage>
</organism>
<dbReference type="InterPro" id="IPR046529">
    <property type="entry name" value="DUF6594"/>
</dbReference>
<proteinExistence type="predicted"/>
<evidence type="ECO:0000313" key="4">
    <source>
        <dbReference type="Proteomes" id="UP000824998"/>
    </source>
</evidence>
<keyword evidence="1" id="KW-0472">Membrane</keyword>
<evidence type="ECO:0000313" key="3">
    <source>
        <dbReference type="EMBL" id="KAG9236257.1"/>
    </source>
</evidence>
<accession>A0A9P7YMI0</accession>
<dbReference type="Pfam" id="PF20237">
    <property type="entry name" value="DUF6594"/>
    <property type="match status" value="1"/>
</dbReference>
<dbReference type="PANTHER" id="PTHR34502:SF5">
    <property type="entry name" value="DUF6594 DOMAIN-CONTAINING PROTEIN"/>
    <property type="match status" value="1"/>
</dbReference>